<evidence type="ECO:0008006" key="4">
    <source>
        <dbReference type="Google" id="ProtNLM"/>
    </source>
</evidence>
<keyword evidence="1" id="KW-1133">Transmembrane helix</keyword>
<dbReference type="Gene3D" id="1.10.3730.20">
    <property type="match status" value="1"/>
</dbReference>
<feature type="transmembrane region" description="Helical" evidence="1">
    <location>
        <begin position="87"/>
        <end position="106"/>
    </location>
</feature>
<dbReference type="AlphaFoldDB" id="A0A2T7G508"/>
<name>A0A2T7G508_9RHOB</name>
<dbReference type="EMBL" id="QCYH01000008">
    <property type="protein sequence ID" value="PVA09501.1"/>
    <property type="molecule type" value="Genomic_DNA"/>
</dbReference>
<reference evidence="2 3" key="1">
    <citation type="submission" date="2018-04" db="EMBL/GenBank/DDBJ databases">
        <title>Pelagivirga bohaiensis gen. nov., sp. nov., a bacterium isolated from the Bohai Sea.</title>
        <authorList>
            <person name="Ji X."/>
        </authorList>
    </citation>
    <scope>NUCLEOTIDE SEQUENCE [LARGE SCALE GENOMIC DNA]</scope>
    <source>
        <strain evidence="2 3">BH-SD19</strain>
    </source>
</reference>
<protein>
    <recommendedName>
        <fullName evidence="4">EamA domain-containing protein</fullName>
    </recommendedName>
</protein>
<evidence type="ECO:0000256" key="1">
    <source>
        <dbReference type="SAM" id="Phobius"/>
    </source>
</evidence>
<proteinExistence type="predicted"/>
<evidence type="ECO:0000313" key="2">
    <source>
        <dbReference type="EMBL" id="PVA09501.1"/>
    </source>
</evidence>
<dbReference type="InterPro" id="IPR037185">
    <property type="entry name" value="EmrE-like"/>
</dbReference>
<organism evidence="2 3">
    <name type="scientific">Pelagivirga sediminicola</name>
    <dbReference type="NCBI Taxonomy" id="2170575"/>
    <lineage>
        <taxon>Bacteria</taxon>
        <taxon>Pseudomonadati</taxon>
        <taxon>Pseudomonadota</taxon>
        <taxon>Alphaproteobacteria</taxon>
        <taxon>Rhodobacterales</taxon>
        <taxon>Paracoccaceae</taxon>
        <taxon>Pelagivirga</taxon>
    </lineage>
</organism>
<sequence>MTGVSWLSLLASSLGFSAGSYFLKRYADLGTLGDLGFAFTIFALSNLAYAQILSKGLGQGVAMSSMSHLIVMSVLGVVAFGERLGNYQLGGLICALCSIWLFALSAKPA</sequence>
<keyword evidence="3" id="KW-1185">Reference proteome</keyword>
<gene>
    <name evidence="2" type="ORF">DC366_14050</name>
</gene>
<feature type="transmembrane region" description="Helical" evidence="1">
    <location>
        <begin position="29"/>
        <end position="49"/>
    </location>
</feature>
<feature type="transmembrane region" description="Helical" evidence="1">
    <location>
        <begin position="61"/>
        <end position="81"/>
    </location>
</feature>
<dbReference type="RefSeq" id="WP_108692853.1">
    <property type="nucleotide sequence ID" value="NZ_QCYH01000008.1"/>
</dbReference>
<keyword evidence="1" id="KW-0812">Transmembrane</keyword>
<dbReference type="SUPFAM" id="SSF103481">
    <property type="entry name" value="Multidrug resistance efflux transporter EmrE"/>
    <property type="match status" value="1"/>
</dbReference>
<dbReference type="OrthoDB" id="7866710at2"/>
<dbReference type="Proteomes" id="UP000244446">
    <property type="component" value="Unassembled WGS sequence"/>
</dbReference>
<comment type="caution">
    <text evidence="2">The sequence shown here is derived from an EMBL/GenBank/DDBJ whole genome shotgun (WGS) entry which is preliminary data.</text>
</comment>
<accession>A0A2T7G508</accession>
<evidence type="ECO:0000313" key="3">
    <source>
        <dbReference type="Proteomes" id="UP000244446"/>
    </source>
</evidence>
<keyword evidence="1" id="KW-0472">Membrane</keyword>